<protein>
    <submittedName>
        <fullName evidence="1">Uncharacterized protein</fullName>
    </submittedName>
</protein>
<dbReference type="Proteomes" id="UP000887116">
    <property type="component" value="Unassembled WGS sequence"/>
</dbReference>
<reference evidence="1" key="1">
    <citation type="submission" date="2020-07" db="EMBL/GenBank/DDBJ databases">
        <title>Multicomponent nature underlies the extraordinary mechanical properties of spider dragline silk.</title>
        <authorList>
            <person name="Kono N."/>
            <person name="Nakamura H."/>
            <person name="Mori M."/>
            <person name="Yoshida Y."/>
            <person name="Ohtoshi R."/>
            <person name="Malay A.D."/>
            <person name="Moran D.A.P."/>
            <person name="Tomita M."/>
            <person name="Numata K."/>
            <person name="Arakawa K."/>
        </authorList>
    </citation>
    <scope>NUCLEOTIDE SEQUENCE</scope>
</reference>
<accession>A0A8X6G4A9</accession>
<dbReference type="OrthoDB" id="10395215at2759"/>
<proteinExistence type="predicted"/>
<evidence type="ECO:0000313" key="1">
    <source>
        <dbReference type="EMBL" id="GFQ95771.1"/>
    </source>
</evidence>
<keyword evidence="2" id="KW-1185">Reference proteome</keyword>
<name>A0A8X6G4A9_TRICU</name>
<gene>
    <name evidence="1" type="ORF">TNCT_500131</name>
</gene>
<dbReference type="EMBL" id="BMAO01014569">
    <property type="protein sequence ID" value="GFQ95771.1"/>
    <property type="molecule type" value="Genomic_DNA"/>
</dbReference>
<organism evidence="1 2">
    <name type="scientific">Trichonephila clavata</name>
    <name type="common">Joro spider</name>
    <name type="synonym">Nephila clavata</name>
    <dbReference type="NCBI Taxonomy" id="2740835"/>
    <lineage>
        <taxon>Eukaryota</taxon>
        <taxon>Metazoa</taxon>
        <taxon>Ecdysozoa</taxon>
        <taxon>Arthropoda</taxon>
        <taxon>Chelicerata</taxon>
        <taxon>Arachnida</taxon>
        <taxon>Araneae</taxon>
        <taxon>Araneomorphae</taxon>
        <taxon>Entelegynae</taxon>
        <taxon>Araneoidea</taxon>
        <taxon>Nephilidae</taxon>
        <taxon>Trichonephila</taxon>
    </lineage>
</organism>
<dbReference type="AlphaFoldDB" id="A0A8X6G4A9"/>
<evidence type="ECO:0000313" key="2">
    <source>
        <dbReference type="Proteomes" id="UP000887116"/>
    </source>
</evidence>
<sequence>MILFSKPVSKLYRVIHSPAATGQDSFVQRSTDSRWIGISQATLYHQLPNNGQNIQGGVRMFTSSRWLGSFLLRTVSQIMEWKWNDIYVSQPNSATFTCIVEQTIGYTTALSGGWQNSRRPKD</sequence>
<comment type="caution">
    <text evidence="1">The sequence shown here is derived from an EMBL/GenBank/DDBJ whole genome shotgun (WGS) entry which is preliminary data.</text>
</comment>